<sequence>MSSDRYYLRVAQAQRRRIPDETRRALFDATDRKCTICRRPLDIEGGTRHIGEMGHIAPHSPDGPRREAARPAEVDGFDNLMLLCPSCHRTIDKEPDLWPEPYLRAIKAEHEGWVVVERSRPEPRRRPGGEPAGIGGTVEIEGVAYHVAGDPEEERSADGTAIASRAFALTPDGGHVWIRRIAARSPGPAVLEWRAALAGEAGLLAEALPGLPPRVAASVTPETAVLVTAVPSFTTLAGFYDGRGREAEAVRVLGSGVAGLCEGLASLHDRGLAHGAVSPDSIMTDRAGSLFLRDAGHAFLRPDQAAEPAEPAEDVRRLAELIHVIVTGRPPIPLVSAAVLNPAVPERFAHALDRALSSDPAERGHILELGEGLRI</sequence>
<reference evidence="2" key="1">
    <citation type="submission" date="2019-05" db="EMBL/GenBank/DDBJ databases">
        <title>Isolation, diversity and antifungal activity of Actinobacteria from wheat.</title>
        <authorList>
            <person name="Yu B."/>
        </authorList>
    </citation>
    <scope>NUCLEOTIDE SEQUENCE [LARGE SCALE GENOMIC DNA]</scope>
    <source>
        <strain evidence="2">NEAU-HEGS1-5</strain>
    </source>
</reference>
<evidence type="ECO:0000256" key="1">
    <source>
        <dbReference type="SAM" id="MobiDB-lite"/>
    </source>
</evidence>
<dbReference type="EMBL" id="VANP01000006">
    <property type="protein sequence ID" value="TLP58629.1"/>
    <property type="molecule type" value="Genomic_DNA"/>
</dbReference>
<name>A0A5R8YYS2_9ACTN</name>
<proteinExistence type="predicted"/>
<dbReference type="CDD" id="cd00085">
    <property type="entry name" value="HNHc"/>
    <property type="match status" value="1"/>
</dbReference>
<organism evidence="2 3">
    <name type="scientific">Microbispora triticiradicis</name>
    <dbReference type="NCBI Taxonomy" id="2200763"/>
    <lineage>
        <taxon>Bacteria</taxon>
        <taxon>Bacillati</taxon>
        <taxon>Actinomycetota</taxon>
        <taxon>Actinomycetes</taxon>
        <taxon>Streptosporangiales</taxon>
        <taxon>Streptosporangiaceae</taxon>
        <taxon>Microbispora</taxon>
    </lineage>
</organism>
<dbReference type="Gene3D" id="1.10.510.10">
    <property type="entry name" value="Transferase(Phosphotransferase) domain 1"/>
    <property type="match status" value="1"/>
</dbReference>
<evidence type="ECO:0000313" key="3">
    <source>
        <dbReference type="Proteomes" id="UP000309033"/>
    </source>
</evidence>
<dbReference type="InterPro" id="IPR003615">
    <property type="entry name" value="HNH_nuc"/>
</dbReference>
<gene>
    <name evidence="2" type="ORF">FED44_17350</name>
</gene>
<dbReference type="Gene3D" id="1.10.30.50">
    <property type="match status" value="1"/>
</dbReference>
<dbReference type="InterPro" id="IPR011009">
    <property type="entry name" value="Kinase-like_dom_sf"/>
</dbReference>
<evidence type="ECO:0000313" key="2">
    <source>
        <dbReference type="EMBL" id="TLP58629.1"/>
    </source>
</evidence>
<keyword evidence="3" id="KW-1185">Reference proteome</keyword>
<feature type="region of interest" description="Disordered" evidence="1">
    <location>
        <begin position="48"/>
        <end position="69"/>
    </location>
</feature>
<comment type="caution">
    <text evidence="2">The sequence shown here is derived from an EMBL/GenBank/DDBJ whole genome shotgun (WGS) entry which is preliminary data.</text>
</comment>
<protein>
    <submittedName>
        <fullName evidence="2">Uncharacterized protein</fullName>
    </submittedName>
</protein>
<dbReference type="OrthoDB" id="5379188at2"/>
<dbReference type="SUPFAM" id="SSF56112">
    <property type="entry name" value="Protein kinase-like (PK-like)"/>
    <property type="match status" value="1"/>
</dbReference>
<dbReference type="AlphaFoldDB" id="A0A5R8YYS2"/>
<dbReference type="Proteomes" id="UP000309033">
    <property type="component" value="Unassembled WGS sequence"/>
</dbReference>
<accession>A0A5R8YYS2</accession>